<dbReference type="Proteomes" id="UP000663868">
    <property type="component" value="Unassembled WGS sequence"/>
</dbReference>
<reference evidence="1" key="1">
    <citation type="submission" date="2021-02" db="EMBL/GenBank/DDBJ databases">
        <authorList>
            <person name="Nowell W R."/>
        </authorList>
    </citation>
    <scope>NUCLEOTIDE SEQUENCE</scope>
</reference>
<protein>
    <submittedName>
        <fullName evidence="1">Uncharacterized protein</fullName>
    </submittedName>
</protein>
<comment type="caution">
    <text evidence="1">The sequence shown here is derived from an EMBL/GenBank/DDBJ whole genome shotgun (WGS) entry which is preliminary data.</text>
</comment>
<proteinExistence type="predicted"/>
<evidence type="ECO:0000313" key="2">
    <source>
        <dbReference type="Proteomes" id="UP000663868"/>
    </source>
</evidence>
<name>A0A820P9H0_9BILA</name>
<gene>
    <name evidence="1" type="ORF">KXQ929_LOCUS51235</name>
</gene>
<organism evidence="1 2">
    <name type="scientific">Adineta steineri</name>
    <dbReference type="NCBI Taxonomy" id="433720"/>
    <lineage>
        <taxon>Eukaryota</taxon>
        <taxon>Metazoa</taxon>
        <taxon>Spiralia</taxon>
        <taxon>Gnathifera</taxon>
        <taxon>Rotifera</taxon>
        <taxon>Eurotatoria</taxon>
        <taxon>Bdelloidea</taxon>
        <taxon>Adinetida</taxon>
        <taxon>Adinetidae</taxon>
        <taxon>Adineta</taxon>
    </lineage>
</organism>
<dbReference type="AlphaFoldDB" id="A0A820P9H0"/>
<feature type="non-terminal residue" evidence="1">
    <location>
        <position position="47"/>
    </location>
</feature>
<sequence length="47" mass="5815">MKYLDHIRNIQRDLQETRRLLEKDAETKLNQESIYQQVIDERKQLLT</sequence>
<accession>A0A820P9H0</accession>
<dbReference type="EMBL" id="CAJOBB010024985">
    <property type="protein sequence ID" value="CAF4404888.1"/>
    <property type="molecule type" value="Genomic_DNA"/>
</dbReference>
<evidence type="ECO:0000313" key="1">
    <source>
        <dbReference type="EMBL" id="CAF4404888.1"/>
    </source>
</evidence>